<gene>
    <name evidence="6" type="ORF">GCM10025881_23450</name>
</gene>
<dbReference type="InterPro" id="IPR001867">
    <property type="entry name" value="OmpR/PhoB-type_DNA-bd"/>
</dbReference>
<dbReference type="SMART" id="SM00448">
    <property type="entry name" value="REC"/>
    <property type="match status" value="1"/>
</dbReference>
<dbReference type="Pfam" id="PF00486">
    <property type="entry name" value="Trans_reg_C"/>
    <property type="match status" value="1"/>
</dbReference>
<dbReference type="Gene3D" id="6.10.250.690">
    <property type="match status" value="1"/>
</dbReference>
<dbReference type="EMBL" id="BSVB01000001">
    <property type="protein sequence ID" value="GMA95521.1"/>
    <property type="molecule type" value="Genomic_DNA"/>
</dbReference>
<dbReference type="InterPro" id="IPR001789">
    <property type="entry name" value="Sig_transdc_resp-reg_receiver"/>
</dbReference>
<evidence type="ECO:0000313" key="7">
    <source>
        <dbReference type="Proteomes" id="UP001157034"/>
    </source>
</evidence>
<protein>
    <submittedName>
        <fullName evidence="6">DNA-binding response regulator</fullName>
    </submittedName>
</protein>
<reference evidence="7" key="1">
    <citation type="journal article" date="2019" name="Int. J. Syst. Evol. Microbiol.">
        <title>The Global Catalogue of Microorganisms (GCM) 10K type strain sequencing project: providing services to taxonomists for standard genome sequencing and annotation.</title>
        <authorList>
            <consortium name="The Broad Institute Genomics Platform"/>
            <consortium name="The Broad Institute Genome Sequencing Center for Infectious Disease"/>
            <person name="Wu L."/>
            <person name="Ma J."/>
        </authorList>
    </citation>
    <scope>NUCLEOTIDE SEQUENCE [LARGE SCALE GENOMIC DNA]</scope>
    <source>
        <strain evidence="7">NBRC 108894</strain>
    </source>
</reference>
<dbReference type="InterPro" id="IPR036388">
    <property type="entry name" value="WH-like_DNA-bd_sf"/>
</dbReference>
<keyword evidence="2" id="KW-0597">Phosphoprotein</keyword>
<evidence type="ECO:0000313" key="6">
    <source>
        <dbReference type="EMBL" id="GMA95521.1"/>
    </source>
</evidence>
<evidence type="ECO:0000256" key="1">
    <source>
        <dbReference type="ARBA" id="ARBA00023125"/>
    </source>
</evidence>
<dbReference type="Gene3D" id="1.10.10.10">
    <property type="entry name" value="Winged helix-like DNA-binding domain superfamily/Winged helix DNA-binding domain"/>
    <property type="match status" value="1"/>
</dbReference>
<evidence type="ECO:0000259" key="5">
    <source>
        <dbReference type="PROSITE" id="PS51755"/>
    </source>
</evidence>
<dbReference type="CDD" id="cd00383">
    <property type="entry name" value="trans_reg_C"/>
    <property type="match status" value="1"/>
</dbReference>
<feature type="modified residue" description="4-aspartylphosphate" evidence="2">
    <location>
        <position position="52"/>
    </location>
</feature>
<dbReference type="InterPro" id="IPR039420">
    <property type="entry name" value="WalR-like"/>
</dbReference>
<evidence type="ECO:0000259" key="4">
    <source>
        <dbReference type="PROSITE" id="PS50110"/>
    </source>
</evidence>
<dbReference type="Proteomes" id="UP001157034">
    <property type="component" value="Unassembled WGS sequence"/>
</dbReference>
<dbReference type="RefSeq" id="WP_284254285.1">
    <property type="nucleotide sequence ID" value="NZ_BAAAQO010000002.1"/>
</dbReference>
<comment type="caution">
    <text evidence="6">The sequence shown here is derived from an EMBL/GenBank/DDBJ whole genome shotgun (WGS) entry which is preliminary data.</text>
</comment>
<dbReference type="Pfam" id="PF00072">
    <property type="entry name" value="Response_reg"/>
    <property type="match status" value="1"/>
</dbReference>
<dbReference type="GO" id="GO:0003677">
    <property type="term" value="F:DNA binding"/>
    <property type="evidence" value="ECO:0007669"/>
    <property type="project" value="UniProtKB-KW"/>
</dbReference>
<keyword evidence="1 3" id="KW-0238">DNA-binding</keyword>
<accession>A0ABQ6K702</accession>
<keyword evidence="7" id="KW-1185">Reference proteome</keyword>
<proteinExistence type="predicted"/>
<dbReference type="InterPro" id="IPR011006">
    <property type="entry name" value="CheY-like_superfamily"/>
</dbReference>
<dbReference type="Gene3D" id="3.40.50.2300">
    <property type="match status" value="1"/>
</dbReference>
<organism evidence="6 7">
    <name type="scientific">Pseudolysinimonas kribbensis</name>
    <dbReference type="NCBI Taxonomy" id="433641"/>
    <lineage>
        <taxon>Bacteria</taxon>
        <taxon>Bacillati</taxon>
        <taxon>Actinomycetota</taxon>
        <taxon>Actinomycetes</taxon>
        <taxon>Micrococcales</taxon>
        <taxon>Microbacteriaceae</taxon>
        <taxon>Pseudolysinimonas</taxon>
    </lineage>
</organism>
<name>A0ABQ6K702_9MICO</name>
<dbReference type="PROSITE" id="PS51755">
    <property type="entry name" value="OMPR_PHOB"/>
    <property type="match status" value="1"/>
</dbReference>
<dbReference type="SUPFAM" id="SSF52172">
    <property type="entry name" value="CheY-like"/>
    <property type="match status" value="1"/>
</dbReference>
<feature type="domain" description="Response regulatory" evidence="4">
    <location>
        <begin position="3"/>
        <end position="117"/>
    </location>
</feature>
<evidence type="ECO:0000256" key="2">
    <source>
        <dbReference type="PROSITE-ProRule" id="PRU00169"/>
    </source>
</evidence>
<feature type="domain" description="OmpR/PhoB-type" evidence="5">
    <location>
        <begin position="125"/>
        <end position="223"/>
    </location>
</feature>
<feature type="DNA-binding region" description="OmpR/PhoB-type" evidence="3">
    <location>
        <begin position="125"/>
        <end position="223"/>
    </location>
</feature>
<sequence length="225" mass="24566">MRSILIVEDDAHLGPTLERGLTDEGYATTLVATGVDALVELARHPFSAAVVDVGLPAMSGFELARRVRDTGSSMPVLLLTARDAVDDRVRGLDAGADDYLTKPFSFAELAARLRALLRRDPSDLWIRVEHGDLQLDSARRRLTVGDRAVALSPHEFDVLRLLVASPERSFAVADILEEVWGTAEYIDPNTVQQYISALRKKLVRAGSTTSIVTIRGEGYRIEAGA</sequence>
<evidence type="ECO:0000256" key="3">
    <source>
        <dbReference type="PROSITE-ProRule" id="PRU01091"/>
    </source>
</evidence>
<dbReference type="PROSITE" id="PS50110">
    <property type="entry name" value="RESPONSE_REGULATORY"/>
    <property type="match status" value="1"/>
</dbReference>
<dbReference type="SMART" id="SM00862">
    <property type="entry name" value="Trans_reg_C"/>
    <property type="match status" value="1"/>
</dbReference>
<dbReference type="PANTHER" id="PTHR48111:SF36">
    <property type="entry name" value="TRANSCRIPTIONAL REGULATORY PROTEIN CUTR"/>
    <property type="match status" value="1"/>
</dbReference>
<dbReference type="PANTHER" id="PTHR48111">
    <property type="entry name" value="REGULATOR OF RPOS"/>
    <property type="match status" value="1"/>
</dbReference>